<dbReference type="EMBL" id="JAKVPQ010000012">
    <property type="protein sequence ID" value="MCH4286296.1"/>
    <property type="molecule type" value="Genomic_DNA"/>
</dbReference>
<dbReference type="PANTHER" id="PTHR33360">
    <property type="entry name" value="TRANSPOSASE FOR INSERTION SEQUENCE ELEMENT IS200"/>
    <property type="match status" value="1"/>
</dbReference>
<dbReference type="Gene3D" id="3.30.70.1290">
    <property type="entry name" value="Transposase IS200-like"/>
    <property type="match status" value="1"/>
</dbReference>
<dbReference type="SUPFAM" id="SSF143422">
    <property type="entry name" value="Transposase IS200-like"/>
    <property type="match status" value="1"/>
</dbReference>
<name>A0ABS9RBN5_9FIRM</name>
<dbReference type="Pfam" id="PF01797">
    <property type="entry name" value="Y1_Tnp"/>
    <property type="match status" value="1"/>
</dbReference>
<dbReference type="InterPro" id="IPR002686">
    <property type="entry name" value="Transposase_17"/>
</dbReference>
<accession>A0ABS9RBN5</accession>
<dbReference type="Proteomes" id="UP001202402">
    <property type="component" value="Unassembled WGS sequence"/>
</dbReference>
<keyword evidence="3" id="KW-1185">Reference proteome</keyword>
<comment type="caution">
    <text evidence="2">The sequence shown here is derived from an EMBL/GenBank/DDBJ whole genome shotgun (WGS) entry which is preliminary data.</text>
</comment>
<evidence type="ECO:0000259" key="1">
    <source>
        <dbReference type="SMART" id="SM01321"/>
    </source>
</evidence>
<reference evidence="2 3" key="1">
    <citation type="submission" date="2022-02" db="EMBL/GenBank/DDBJ databases">
        <title>Genome of Erysipelotrichaceae sp. nov. NSJ-176 isolated from human feces.</title>
        <authorList>
            <person name="Abdugheni R."/>
        </authorList>
    </citation>
    <scope>NUCLEOTIDE SEQUENCE [LARGE SCALE GENOMIC DNA]</scope>
    <source>
        <strain evidence="2 3">NSJ-176</strain>
    </source>
</reference>
<dbReference type="SMART" id="SM01321">
    <property type="entry name" value="Y1_Tnp"/>
    <property type="match status" value="1"/>
</dbReference>
<protein>
    <submittedName>
        <fullName evidence="2">IS200/IS605 family transposase</fullName>
    </submittedName>
</protein>
<evidence type="ECO:0000313" key="2">
    <source>
        <dbReference type="EMBL" id="MCH4286296.1"/>
    </source>
</evidence>
<dbReference type="NCBIfam" id="NF033573">
    <property type="entry name" value="transpos_IS200"/>
    <property type="match status" value="1"/>
</dbReference>
<dbReference type="RefSeq" id="WP_240607504.1">
    <property type="nucleotide sequence ID" value="NZ_JAKVPQ010000012.1"/>
</dbReference>
<organism evidence="2 3">
    <name type="scientific">Amedibacillus hominis</name>
    <dbReference type="NCBI Taxonomy" id="2897776"/>
    <lineage>
        <taxon>Bacteria</taxon>
        <taxon>Bacillati</taxon>
        <taxon>Bacillota</taxon>
        <taxon>Erysipelotrichia</taxon>
        <taxon>Erysipelotrichales</taxon>
        <taxon>Erysipelotrichaceae</taxon>
        <taxon>Amedibacillus</taxon>
    </lineage>
</organism>
<evidence type="ECO:0000313" key="3">
    <source>
        <dbReference type="Proteomes" id="UP001202402"/>
    </source>
</evidence>
<dbReference type="InterPro" id="IPR036515">
    <property type="entry name" value="Transposase_17_sf"/>
</dbReference>
<gene>
    <name evidence="2" type="primary">tnpA</name>
    <name evidence="2" type="ORF">LQE99_14315</name>
</gene>
<dbReference type="PANTHER" id="PTHR33360:SF4">
    <property type="entry name" value="TRANSPOSASE IS200-LIKE PROTEIN"/>
    <property type="match status" value="1"/>
</dbReference>
<feature type="domain" description="Transposase IS200-like" evidence="1">
    <location>
        <begin position="10"/>
        <end position="129"/>
    </location>
</feature>
<sequence>MQLDSNMHSVFFLHYHLIFTTKYRRDVFDNMISHRAMEIFIHIASNYNITLEEWNHDVDHVHILFSSHPNSELCKFINAYKSASSRLLKKEFPQIREKLWKQQLWSQSYCLISVGDAPLEIIKQYIKTQGKPGEQHDD</sequence>
<proteinExistence type="predicted"/>